<comment type="caution">
    <text evidence="1">The sequence shown here is derived from an EMBL/GenBank/DDBJ whole genome shotgun (WGS) entry which is preliminary data.</text>
</comment>
<keyword evidence="2" id="KW-1185">Reference proteome</keyword>
<name>A0A0M8P8W5_9EURO</name>
<gene>
    <name evidence="1" type="ORF">ACN38_g5410</name>
</gene>
<dbReference type="AlphaFoldDB" id="A0A0M8P8W5"/>
<organism evidence="1 2">
    <name type="scientific">Penicillium nordicum</name>
    <dbReference type="NCBI Taxonomy" id="229535"/>
    <lineage>
        <taxon>Eukaryota</taxon>
        <taxon>Fungi</taxon>
        <taxon>Dikarya</taxon>
        <taxon>Ascomycota</taxon>
        <taxon>Pezizomycotina</taxon>
        <taxon>Eurotiomycetes</taxon>
        <taxon>Eurotiomycetidae</taxon>
        <taxon>Eurotiales</taxon>
        <taxon>Aspergillaceae</taxon>
        <taxon>Penicillium</taxon>
    </lineage>
</organism>
<feature type="non-terminal residue" evidence="1">
    <location>
        <position position="28"/>
    </location>
</feature>
<sequence>MVCPIPPQWAELGQDLRPINQPAVGYGP</sequence>
<evidence type="ECO:0000313" key="1">
    <source>
        <dbReference type="EMBL" id="KOS43684.1"/>
    </source>
</evidence>
<evidence type="ECO:0000313" key="2">
    <source>
        <dbReference type="Proteomes" id="UP000037696"/>
    </source>
</evidence>
<protein>
    <submittedName>
        <fullName evidence="1">Uncharacterized protein</fullName>
    </submittedName>
</protein>
<dbReference type="EMBL" id="LHQQ01000075">
    <property type="protein sequence ID" value="KOS43684.1"/>
    <property type="molecule type" value="Genomic_DNA"/>
</dbReference>
<reference evidence="1 2" key="1">
    <citation type="submission" date="2015-08" db="EMBL/GenBank/DDBJ databases">
        <title>Genome sequencing of Penicillium nordicum.</title>
        <authorList>
            <person name="Nguyen H.D."/>
            <person name="Seifert K.A."/>
        </authorList>
    </citation>
    <scope>NUCLEOTIDE SEQUENCE [LARGE SCALE GENOMIC DNA]</scope>
    <source>
        <strain evidence="1 2">DAOMC 185683</strain>
    </source>
</reference>
<proteinExistence type="predicted"/>
<dbReference type="Proteomes" id="UP000037696">
    <property type="component" value="Unassembled WGS sequence"/>
</dbReference>
<accession>A0A0M8P8W5</accession>